<name>A0ABV0TXZ8_9TELE</name>
<protein>
    <submittedName>
        <fullName evidence="1">Uncharacterized protein</fullName>
    </submittedName>
</protein>
<evidence type="ECO:0000313" key="1">
    <source>
        <dbReference type="EMBL" id="MEQ2236803.1"/>
    </source>
</evidence>
<comment type="caution">
    <text evidence="1">The sequence shown here is derived from an EMBL/GenBank/DDBJ whole genome shotgun (WGS) entry which is preliminary data.</text>
</comment>
<organism evidence="1 2">
    <name type="scientific">Ilyodon furcidens</name>
    <name type="common">goldbreast splitfin</name>
    <dbReference type="NCBI Taxonomy" id="33524"/>
    <lineage>
        <taxon>Eukaryota</taxon>
        <taxon>Metazoa</taxon>
        <taxon>Chordata</taxon>
        <taxon>Craniata</taxon>
        <taxon>Vertebrata</taxon>
        <taxon>Euteleostomi</taxon>
        <taxon>Actinopterygii</taxon>
        <taxon>Neopterygii</taxon>
        <taxon>Teleostei</taxon>
        <taxon>Neoteleostei</taxon>
        <taxon>Acanthomorphata</taxon>
        <taxon>Ovalentaria</taxon>
        <taxon>Atherinomorphae</taxon>
        <taxon>Cyprinodontiformes</taxon>
        <taxon>Goodeidae</taxon>
        <taxon>Ilyodon</taxon>
    </lineage>
</organism>
<dbReference type="EMBL" id="JAHRIQ010047829">
    <property type="protein sequence ID" value="MEQ2236803.1"/>
    <property type="molecule type" value="Genomic_DNA"/>
</dbReference>
<dbReference type="Proteomes" id="UP001482620">
    <property type="component" value="Unassembled WGS sequence"/>
</dbReference>
<proteinExistence type="predicted"/>
<evidence type="ECO:0000313" key="2">
    <source>
        <dbReference type="Proteomes" id="UP001482620"/>
    </source>
</evidence>
<keyword evidence="2" id="KW-1185">Reference proteome</keyword>
<reference evidence="1 2" key="1">
    <citation type="submission" date="2021-06" db="EMBL/GenBank/DDBJ databases">
        <authorList>
            <person name="Palmer J.M."/>
        </authorList>
    </citation>
    <scope>NUCLEOTIDE SEQUENCE [LARGE SCALE GENOMIC DNA]</scope>
    <source>
        <strain evidence="2">if_2019</strain>
        <tissue evidence="1">Muscle</tissue>
    </source>
</reference>
<sequence>MPSPSMYPLRSPNHLTVYICPGSHTHKKHPQYTHTLLLPSSFILGFIVAQAPLLEALSAFRGEPGIGAEGAVVFVVVGGAVCNSVSINEREGAVRGRSSSTGPGRHDPKAALLGAGEASEEVTQTVKLSCWDCCVVGGCW</sequence>
<gene>
    <name evidence="1" type="ORF">ILYODFUR_016385</name>
</gene>
<accession>A0ABV0TXZ8</accession>